<evidence type="ECO:0000313" key="3">
    <source>
        <dbReference type="EMBL" id="MDD9205203.1"/>
    </source>
</evidence>
<accession>A0ABT5TT10</accession>
<dbReference type="GO" id="GO:0016829">
    <property type="term" value="F:lyase activity"/>
    <property type="evidence" value="ECO:0007669"/>
    <property type="project" value="UniProtKB-KW"/>
</dbReference>
<dbReference type="InterPro" id="IPR005677">
    <property type="entry name" value="Fum_hydII"/>
</dbReference>
<dbReference type="InterPro" id="IPR022761">
    <property type="entry name" value="Fumarate_lyase_N"/>
</dbReference>
<proteinExistence type="predicted"/>
<reference evidence="3" key="1">
    <citation type="submission" date="2023-02" db="EMBL/GenBank/DDBJ databases">
        <title>Georgenia sp.10Sc9-8, isolated from a soil sample collected from the Taklamakan desert.</title>
        <authorList>
            <person name="Liu S."/>
        </authorList>
    </citation>
    <scope>NUCLEOTIDE SEQUENCE</scope>
    <source>
        <strain evidence="3">10Sc9-8</strain>
    </source>
</reference>
<dbReference type="EMBL" id="JARACI010000342">
    <property type="protein sequence ID" value="MDD9205203.1"/>
    <property type="molecule type" value="Genomic_DNA"/>
</dbReference>
<dbReference type="SUPFAM" id="SSF48557">
    <property type="entry name" value="L-aspartase-like"/>
    <property type="match status" value="1"/>
</dbReference>
<dbReference type="PANTHER" id="PTHR11444">
    <property type="entry name" value="ASPARTATEAMMONIA/ARGININOSUCCINATE/ADENYLOSUCCINATE LYASE"/>
    <property type="match status" value="1"/>
</dbReference>
<dbReference type="Gene3D" id="1.10.275.10">
    <property type="entry name" value="Fumarase/aspartase (N-terminal domain)"/>
    <property type="match status" value="1"/>
</dbReference>
<organism evidence="3 4">
    <name type="scientific">Georgenia halotolerans</name>
    <dbReference type="NCBI Taxonomy" id="3028317"/>
    <lineage>
        <taxon>Bacteria</taxon>
        <taxon>Bacillati</taxon>
        <taxon>Actinomycetota</taxon>
        <taxon>Actinomycetes</taxon>
        <taxon>Micrococcales</taxon>
        <taxon>Bogoriellaceae</taxon>
        <taxon>Georgenia</taxon>
    </lineage>
</organism>
<dbReference type="InterPro" id="IPR008948">
    <property type="entry name" value="L-Aspartase-like"/>
</dbReference>
<sequence>MGEVRVPADALYSAQTQRAVENFQISGSRLSRHHIAALGHVKRAAALANAELGVLEEDVAQAVASAAQDVIDGRHDDHFPVDVFQTGSGTSSNMNTNEVVANLAGTLLGRPVHPNDHVNASQSSNDV</sequence>
<protein>
    <submittedName>
        <fullName evidence="3">Lyase family protein</fullName>
    </submittedName>
</protein>
<dbReference type="Proteomes" id="UP001165561">
    <property type="component" value="Unassembled WGS sequence"/>
</dbReference>
<evidence type="ECO:0000256" key="1">
    <source>
        <dbReference type="ARBA" id="ARBA00023239"/>
    </source>
</evidence>
<feature type="non-terminal residue" evidence="3">
    <location>
        <position position="127"/>
    </location>
</feature>
<comment type="caution">
    <text evidence="3">The sequence shown here is derived from an EMBL/GenBank/DDBJ whole genome shotgun (WGS) entry which is preliminary data.</text>
</comment>
<dbReference type="InterPro" id="IPR024083">
    <property type="entry name" value="Fumarase/histidase_N"/>
</dbReference>
<name>A0ABT5TT10_9MICO</name>
<evidence type="ECO:0000313" key="4">
    <source>
        <dbReference type="Proteomes" id="UP001165561"/>
    </source>
</evidence>
<feature type="domain" description="Fumarate lyase N-terminal" evidence="2">
    <location>
        <begin position="2"/>
        <end position="127"/>
    </location>
</feature>
<gene>
    <name evidence="3" type="ORF">PU560_01835</name>
</gene>
<dbReference type="PANTHER" id="PTHR11444:SF22">
    <property type="entry name" value="FUMARATE HYDRATASE CLASS II"/>
    <property type="match status" value="1"/>
</dbReference>
<keyword evidence="4" id="KW-1185">Reference proteome</keyword>
<keyword evidence="1 3" id="KW-0456">Lyase</keyword>
<dbReference type="Pfam" id="PF00206">
    <property type="entry name" value="Lyase_1"/>
    <property type="match status" value="1"/>
</dbReference>
<evidence type="ECO:0000259" key="2">
    <source>
        <dbReference type="Pfam" id="PF00206"/>
    </source>
</evidence>